<protein>
    <submittedName>
        <fullName evidence="1">Uncharacterized protein</fullName>
    </submittedName>
</protein>
<dbReference type="Proteomes" id="UP001257234">
    <property type="component" value="Unassembled WGS sequence"/>
</dbReference>
<name>A0ABU1EL47_9FLAO</name>
<dbReference type="EMBL" id="JAVJIU010000001">
    <property type="protein sequence ID" value="MDR5589086.1"/>
    <property type="molecule type" value="Genomic_DNA"/>
</dbReference>
<organism evidence="1 2">
    <name type="scientific">Christiangramia sediminicola</name>
    <dbReference type="NCBI Taxonomy" id="3073267"/>
    <lineage>
        <taxon>Bacteria</taxon>
        <taxon>Pseudomonadati</taxon>
        <taxon>Bacteroidota</taxon>
        <taxon>Flavobacteriia</taxon>
        <taxon>Flavobacteriales</taxon>
        <taxon>Flavobacteriaceae</taxon>
        <taxon>Christiangramia</taxon>
    </lineage>
</organism>
<dbReference type="RefSeq" id="WP_309559988.1">
    <property type="nucleotide sequence ID" value="NZ_JAVJIU010000001.1"/>
</dbReference>
<reference evidence="2" key="1">
    <citation type="submission" date="2023-07" db="EMBL/GenBank/DDBJ databases">
        <title>Christiangramia sp. SM2212., a novel bacterium of the family Flavobacteriaceae isolated from the sea sediment.</title>
        <authorList>
            <person name="Wang J."/>
            <person name="Zhang X."/>
        </authorList>
    </citation>
    <scope>NUCLEOTIDE SEQUENCE [LARGE SCALE GENOMIC DNA]</scope>
    <source>
        <strain evidence="2">SM2212</strain>
    </source>
</reference>
<proteinExistence type="predicted"/>
<accession>A0ABU1EL47</accession>
<evidence type="ECO:0000313" key="2">
    <source>
        <dbReference type="Proteomes" id="UP001257234"/>
    </source>
</evidence>
<keyword evidence="2" id="KW-1185">Reference proteome</keyword>
<comment type="caution">
    <text evidence="1">The sequence shown here is derived from an EMBL/GenBank/DDBJ whole genome shotgun (WGS) entry which is preliminary data.</text>
</comment>
<sequence length="50" mass="6117">MTEELKVLEFDKKKELVECVNENREKLEIVSITSTQVGTYFRHFLWYYTK</sequence>
<gene>
    <name evidence="1" type="ORF">RE431_00435</name>
</gene>
<evidence type="ECO:0000313" key="1">
    <source>
        <dbReference type="EMBL" id="MDR5589086.1"/>
    </source>
</evidence>